<proteinExistence type="predicted"/>
<keyword evidence="1" id="KW-1133">Transmembrane helix</keyword>
<dbReference type="RefSeq" id="WP_157739860.1">
    <property type="nucleotide sequence ID" value="NZ_LT594324.1"/>
</dbReference>
<feature type="transmembrane region" description="Helical" evidence="1">
    <location>
        <begin position="137"/>
        <end position="160"/>
    </location>
</feature>
<keyword evidence="1" id="KW-0472">Membrane</keyword>
<protein>
    <submittedName>
        <fullName evidence="2">Uncharacterized protein</fullName>
    </submittedName>
</protein>
<dbReference type="Proteomes" id="UP000198765">
    <property type="component" value="Chromosome I"/>
</dbReference>
<name>A0A1A8ZB65_9ACTN</name>
<sequence length="162" mass="17944">MATSMNNDAVDGVSEFHAILQQAITEPLEQSYKQVRSIINDGVVTAVTELRAELERSRNEDLSWRRRTDLAVERRDEQADTAATELDARLRQLTTTVEAMAGNVAQAVCDEQRRQTEALLAAYEATGRWVRQRSATLVTVLLAQTVLIGLALAGLTAYLVTR</sequence>
<gene>
    <name evidence="2" type="ORF">GA0070621_1127</name>
</gene>
<evidence type="ECO:0000313" key="3">
    <source>
        <dbReference type="Proteomes" id="UP000198765"/>
    </source>
</evidence>
<dbReference type="PATRIC" id="fig|299146.4.peg.1165"/>
<reference evidence="2 3" key="1">
    <citation type="submission" date="2016-06" db="EMBL/GenBank/DDBJ databases">
        <authorList>
            <person name="Kjaerup R.B."/>
            <person name="Dalgaard T.S."/>
            <person name="Juul-Madsen H.R."/>
        </authorList>
    </citation>
    <scope>NUCLEOTIDE SEQUENCE [LARGE SCALE GENOMIC DNA]</scope>
    <source>
        <strain evidence="2 3">DSM 45248</strain>
    </source>
</reference>
<keyword evidence="3" id="KW-1185">Reference proteome</keyword>
<organism evidence="2 3">
    <name type="scientific">Micromonospora narathiwatensis</name>
    <dbReference type="NCBI Taxonomy" id="299146"/>
    <lineage>
        <taxon>Bacteria</taxon>
        <taxon>Bacillati</taxon>
        <taxon>Actinomycetota</taxon>
        <taxon>Actinomycetes</taxon>
        <taxon>Micromonosporales</taxon>
        <taxon>Micromonosporaceae</taxon>
        <taxon>Micromonospora</taxon>
    </lineage>
</organism>
<dbReference type="AlphaFoldDB" id="A0A1A8ZB65"/>
<dbReference type="EMBL" id="LT594324">
    <property type="protein sequence ID" value="SBT41048.1"/>
    <property type="molecule type" value="Genomic_DNA"/>
</dbReference>
<evidence type="ECO:0000256" key="1">
    <source>
        <dbReference type="SAM" id="Phobius"/>
    </source>
</evidence>
<keyword evidence="1" id="KW-0812">Transmembrane</keyword>
<accession>A0A1A8ZB65</accession>
<evidence type="ECO:0000313" key="2">
    <source>
        <dbReference type="EMBL" id="SBT41048.1"/>
    </source>
</evidence>